<dbReference type="HOGENOM" id="CLU_2980694_0_0_1"/>
<proteinExistence type="predicted"/>
<reference evidence="1 2" key="1">
    <citation type="journal article" date="2013" name="Nat. Commun.">
        <title>The evolution and pathogenic mechanisms of the rice sheath blight pathogen.</title>
        <authorList>
            <person name="Zheng A."/>
            <person name="Lin R."/>
            <person name="Xu L."/>
            <person name="Qin P."/>
            <person name="Tang C."/>
            <person name="Ai P."/>
            <person name="Zhang D."/>
            <person name="Liu Y."/>
            <person name="Sun Z."/>
            <person name="Feng H."/>
            <person name="Wang Y."/>
            <person name="Chen Y."/>
            <person name="Liang X."/>
            <person name="Fu R."/>
            <person name="Li Q."/>
            <person name="Zhang J."/>
            <person name="Yu X."/>
            <person name="Xie Z."/>
            <person name="Ding L."/>
            <person name="Guan P."/>
            <person name="Tang J."/>
            <person name="Liang Y."/>
            <person name="Wang S."/>
            <person name="Deng Q."/>
            <person name="Li S."/>
            <person name="Zhu J."/>
            <person name="Wang L."/>
            <person name="Liu H."/>
            <person name="Li P."/>
        </authorList>
    </citation>
    <scope>NUCLEOTIDE SEQUENCE [LARGE SCALE GENOMIC DNA]</scope>
    <source>
        <strain evidence="2">AG-1 IA</strain>
    </source>
</reference>
<protein>
    <submittedName>
        <fullName evidence="1">Uncharacterized protein</fullName>
    </submittedName>
</protein>
<dbReference type="EMBL" id="AFRT01001234">
    <property type="protein sequence ID" value="ELU40969.1"/>
    <property type="molecule type" value="Genomic_DNA"/>
</dbReference>
<accession>L8WX91</accession>
<sequence length="58" mass="6903">MKNRVYPRPRKTDLLTLNQGTMTPTRTIWSSTRNVTRILARYWLLVRRGVTLGDRNEE</sequence>
<dbReference type="AlphaFoldDB" id="L8WX91"/>
<keyword evidence="2" id="KW-1185">Reference proteome</keyword>
<comment type="caution">
    <text evidence="1">The sequence shown here is derived from an EMBL/GenBank/DDBJ whole genome shotgun (WGS) entry which is preliminary data.</text>
</comment>
<evidence type="ECO:0000313" key="1">
    <source>
        <dbReference type="EMBL" id="ELU40969.1"/>
    </source>
</evidence>
<name>L8WX91_THACA</name>
<gene>
    <name evidence="1" type="ORF">AG1IA_04999</name>
</gene>
<evidence type="ECO:0000313" key="2">
    <source>
        <dbReference type="Proteomes" id="UP000011668"/>
    </source>
</evidence>
<dbReference type="Proteomes" id="UP000011668">
    <property type="component" value="Unassembled WGS sequence"/>
</dbReference>
<organism evidence="1 2">
    <name type="scientific">Thanatephorus cucumeris (strain AG1-IA)</name>
    <name type="common">Rice sheath blight fungus</name>
    <name type="synonym">Rhizoctonia solani</name>
    <dbReference type="NCBI Taxonomy" id="983506"/>
    <lineage>
        <taxon>Eukaryota</taxon>
        <taxon>Fungi</taxon>
        <taxon>Dikarya</taxon>
        <taxon>Basidiomycota</taxon>
        <taxon>Agaricomycotina</taxon>
        <taxon>Agaricomycetes</taxon>
        <taxon>Cantharellales</taxon>
        <taxon>Ceratobasidiaceae</taxon>
        <taxon>Rhizoctonia</taxon>
        <taxon>Rhizoctonia solani AG-1</taxon>
    </lineage>
</organism>